<dbReference type="PANTHER" id="PTHR43156">
    <property type="entry name" value="STAGE II SPORULATION PROTEIN E-RELATED"/>
    <property type="match status" value="1"/>
</dbReference>
<reference evidence="5 6" key="1">
    <citation type="submission" date="2020-02" db="EMBL/GenBank/DDBJ databases">
        <title>The whole genome sequence of CPCC 205119.</title>
        <authorList>
            <person name="Jiang Z."/>
        </authorList>
    </citation>
    <scope>NUCLEOTIDE SEQUENCE [LARGE SCALE GENOMIC DNA]</scope>
    <source>
        <strain evidence="5 6">CPCC 205119</strain>
    </source>
</reference>
<dbReference type="InterPro" id="IPR029016">
    <property type="entry name" value="GAF-like_dom_sf"/>
</dbReference>
<evidence type="ECO:0000313" key="5">
    <source>
        <dbReference type="EMBL" id="NEL55123.1"/>
    </source>
</evidence>
<dbReference type="Proteomes" id="UP000470470">
    <property type="component" value="Unassembled WGS sequence"/>
</dbReference>
<dbReference type="Gene3D" id="3.30.450.20">
    <property type="entry name" value="PAS domain"/>
    <property type="match status" value="1"/>
</dbReference>
<feature type="domain" description="PAS" evidence="3">
    <location>
        <begin position="181"/>
        <end position="252"/>
    </location>
</feature>
<evidence type="ECO:0000256" key="1">
    <source>
        <dbReference type="ARBA" id="ARBA00022801"/>
    </source>
</evidence>
<dbReference type="GO" id="GO:0016791">
    <property type="term" value="F:phosphatase activity"/>
    <property type="evidence" value="ECO:0007669"/>
    <property type="project" value="TreeGrafter"/>
</dbReference>
<feature type="domain" description="PAC" evidence="4">
    <location>
        <begin position="255"/>
        <end position="307"/>
    </location>
</feature>
<keyword evidence="1" id="KW-0378">Hydrolase</keyword>
<dbReference type="Gene3D" id="3.30.450.40">
    <property type="match status" value="3"/>
</dbReference>
<comment type="caution">
    <text evidence="5">The sequence shown here is derived from an EMBL/GenBank/DDBJ whole genome shotgun (WGS) entry which is preliminary data.</text>
</comment>
<dbReference type="InterPro" id="IPR000700">
    <property type="entry name" value="PAS-assoc_C"/>
</dbReference>
<evidence type="ECO:0000313" key="6">
    <source>
        <dbReference type="Proteomes" id="UP000470470"/>
    </source>
</evidence>
<dbReference type="Pfam" id="PF08447">
    <property type="entry name" value="PAS_3"/>
    <property type="match status" value="1"/>
</dbReference>
<sequence length="913" mass="95587">MWPSSPAGDVDGAPSDPLADPQRISASRRLLTDLGPVDSLDRVARLAARAVGAPWAQIGLLTDAHVVIAGHGLPAGIVGSATPWESSLSVLPARSGRTVAVPSTTRDPRTAGRDSVRNGPVAAYLGTPLTSSDGYVVGVLGVTSGVPHGWSPQDVEVVEELGASVVTELELAAANAALGRSLTRLDMALRAGDVGAWDVDLLTGGVTADDRCRMLLGLPAEGDLDRAAVLATVHPDDRPGVRQALAAAVAGGGDYRTEARSLCPGGRVRWVASRGRVVMDPDQGPVRVVGTVSDVTDARELAAARMAGLQRTAHIAEVAGSLAGVVTVAELSDVALRGARVLGATSGAVAGRDPDGRLRLHLSSQLHDRVVRHGVELARDGLVLELDDRMPAQYTARTGETVLLPTAEAAVARFPGLVQAVELAGVQALASLPLRVEGRTVGSLTLTWAEERSLHADDVALLEVLAAQLALTWSRLQADAAREAAVQETTATAERLRLLADVGRVLSGTLDIAEQLNELTRLVVPALGDWSWVVLPDASGRLREVASAHRDPGWAAELRALLPRLVSAASGHTGTRTVLTTGRPFVRSQITGEDLARAVPDPVARAAFDRFRPSSSVTVPLLARGQVLGALALFAGPGRPPHTAEEVEAAAEIGRRAGIALHHARLFDQQRQLTEALQRSMLTAPPEVDGASIEVRYVPAASGAEIGGDWYDAFVQPGGATSLAIGDVAGHDNRAAAAMGQVRSLLRGIAYCSDSSPARVLTGLDAAMHGLALPVLVTALVARLEQVEQDRVQGITRLRWSNAGHPAPVLLTADGTARLLDLPPVTLLLGVDPSVPRRDDVVALRAGDTVLLYTDGLIERRDRDLDAGTAELLRVLAGMSEVPLAQLCDRVLERMFLPDAEDDVALLAVRITG</sequence>
<dbReference type="InterPro" id="IPR003018">
    <property type="entry name" value="GAF"/>
</dbReference>
<dbReference type="PROSITE" id="PS50112">
    <property type="entry name" value="PAS"/>
    <property type="match status" value="1"/>
</dbReference>
<dbReference type="SMART" id="SM00065">
    <property type="entry name" value="GAF"/>
    <property type="match status" value="3"/>
</dbReference>
<dbReference type="Pfam" id="PF01590">
    <property type="entry name" value="GAF"/>
    <property type="match status" value="2"/>
</dbReference>
<dbReference type="InterPro" id="IPR000014">
    <property type="entry name" value="PAS"/>
</dbReference>
<dbReference type="PROSITE" id="PS50113">
    <property type="entry name" value="PAC"/>
    <property type="match status" value="1"/>
</dbReference>
<dbReference type="InterPro" id="IPR013655">
    <property type="entry name" value="PAS_fold_3"/>
</dbReference>
<dbReference type="AlphaFoldDB" id="A0A7K3WHY5"/>
<dbReference type="InterPro" id="IPR052016">
    <property type="entry name" value="Bact_Sigma-Reg"/>
</dbReference>
<gene>
    <name evidence="5" type="ORF">G1H19_14085</name>
</gene>
<dbReference type="SUPFAM" id="SSF55781">
    <property type="entry name" value="GAF domain-like"/>
    <property type="match status" value="3"/>
</dbReference>
<evidence type="ECO:0000259" key="3">
    <source>
        <dbReference type="PROSITE" id="PS50112"/>
    </source>
</evidence>
<dbReference type="Pfam" id="PF07228">
    <property type="entry name" value="SpoIIE"/>
    <property type="match status" value="1"/>
</dbReference>
<dbReference type="NCBIfam" id="TIGR00229">
    <property type="entry name" value="sensory_box"/>
    <property type="match status" value="1"/>
</dbReference>
<dbReference type="InterPro" id="IPR036457">
    <property type="entry name" value="PPM-type-like_dom_sf"/>
</dbReference>
<accession>A0A7K3WHY5</accession>
<dbReference type="EMBL" id="JAAGWK010000020">
    <property type="protein sequence ID" value="NEL55123.1"/>
    <property type="molecule type" value="Genomic_DNA"/>
</dbReference>
<dbReference type="InterPro" id="IPR035965">
    <property type="entry name" value="PAS-like_dom_sf"/>
</dbReference>
<proteinExistence type="predicted"/>
<dbReference type="PANTHER" id="PTHR43156:SF2">
    <property type="entry name" value="STAGE II SPORULATION PROTEIN E"/>
    <property type="match status" value="1"/>
</dbReference>
<name>A0A7K3WHY5_9ACTN</name>
<dbReference type="Gene3D" id="3.60.40.10">
    <property type="entry name" value="PPM-type phosphatase domain"/>
    <property type="match status" value="1"/>
</dbReference>
<evidence type="ECO:0000259" key="4">
    <source>
        <dbReference type="PROSITE" id="PS50113"/>
    </source>
</evidence>
<dbReference type="SMART" id="SM00086">
    <property type="entry name" value="PAC"/>
    <property type="match status" value="1"/>
</dbReference>
<protein>
    <submittedName>
        <fullName evidence="5">SpoIIE family protein phosphatase</fullName>
    </submittedName>
</protein>
<dbReference type="CDD" id="cd00130">
    <property type="entry name" value="PAS"/>
    <property type="match status" value="1"/>
</dbReference>
<dbReference type="Gene3D" id="2.10.70.100">
    <property type="match status" value="1"/>
</dbReference>
<evidence type="ECO:0000256" key="2">
    <source>
        <dbReference type="SAM" id="MobiDB-lite"/>
    </source>
</evidence>
<dbReference type="InterPro" id="IPR001610">
    <property type="entry name" value="PAC"/>
</dbReference>
<organism evidence="5 6">
    <name type="scientific">Goekera deserti</name>
    <dbReference type="NCBI Taxonomy" id="2497753"/>
    <lineage>
        <taxon>Bacteria</taxon>
        <taxon>Bacillati</taxon>
        <taxon>Actinomycetota</taxon>
        <taxon>Actinomycetes</taxon>
        <taxon>Geodermatophilales</taxon>
        <taxon>Geodermatophilaceae</taxon>
        <taxon>Goekera</taxon>
    </lineage>
</organism>
<keyword evidence="6" id="KW-1185">Reference proteome</keyword>
<dbReference type="SUPFAM" id="SSF55785">
    <property type="entry name" value="PYP-like sensor domain (PAS domain)"/>
    <property type="match status" value="1"/>
</dbReference>
<dbReference type="SUPFAM" id="SSF81606">
    <property type="entry name" value="PP2C-like"/>
    <property type="match status" value="1"/>
</dbReference>
<dbReference type="Pfam" id="PF13185">
    <property type="entry name" value="GAF_2"/>
    <property type="match status" value="1"/>
</dbReference>
<dbReference type="SMART" id="SM00331">
    <property type="entry name" value="PP2C_SIG"/>
    <property type="match status" value="1"/>
</dbReference>
<feature type="region of interest" description="Disordered" evidence="2">
    <location>
        <begin position="1"/>
        <end position="21"/>
    </location>
</feature>
<dbReference type="InterPro" id="IPR001932">
    <property type="entry name" value="PPM-type_phosphatase-like_dom"/>
</dbReference>
<dbReference type="SMART" id="SM00091">
    <property type="entry name" value="PAS"/>
    <property type="match status" value="1"/>
</dbReference>